<reference evidence="2" key="1">
    <citation type="submission" date="2018-02" db="EMBL/GenBank/DDBJ databases">
        <title>Rhizophora mucronata_Transcriptome.</title>
        <authorList>
            <person name="Meera S.P."/>
            <person name="Sreeshan A."/>
            <person name="Augustine A."/>
        </authorList>
    </citation>
    <scope>NUCLEOTIDE SEQUENCE</scope>
    <source>
        <tissue evidence="2">Leaf</tissue>
    </source>
</reference>
<keyword evidence="1" id="KW-0732">Signal</keyword>
<dbReference type="AlphaFoldDB" id="A0A2P2PNX1"/>
<name>A0A2P2PNX1_RHIMU</name>
<evidence type="ECO:0000256" key="1">
    <source>
        <dbReference type="SAM" id="SignalP"/>
    </source>
</evidence>
<evidence type="ECO:0000313" key="2">
    <source>
        <dbReference type="EMBL" id="MBX56433.1"/>
    </source>
</evidence>
<organism evidence="2">
    <name type="scientific">Rhizophora mucronata</name>
    <name type="common">Asiatic mangrove</name>
    <dbReference type="NCBI Taxonomy" id="61149"/>
    <lineage>
        <taxon>Eukaryota</taxon>
        <taxon>Viridiplantae</taxon>
        <taxon>Streptophyta</taxon>
        <taxon>Embryophyta</taxon>
        <taxon>Tracheophyta</taxon>
        <taxon>Spermatophyta</taxon>
        <taxon>Magnoliopsida</taxon>
        <taxon>eudicotyledons</taxon>
        <taxon>Gunneridae</taxon>
        <taxon>Pentapetalae</taxon>
        <taxon>rosids</taxon>
        <taxon>fabids</taxon>
        <taxon>Malpighiales</taxon>
        <taxon>Rhizophoraceae</taxon>
        <taxon>Rhizophora</taxon>
    </lineage>
</organism>
<dbReference type="EMBL" id="GGEC01075949">
    <property type="protein sequence ID" value="MBX56433.1"/>
    <property type="molecule type" value="Transcribed_RNA"/>
</dbReference>
<feature type="signal peptide" evidence="1">
    <location>
        <begin position="1"/>
        <end position="18"/>
    </location>
</feature>
<sequence length="49" mass="5700">MNLHIMLRWFFFICICICVYNDGKSVNDLHKIMQISTTISTCHIMCSAC</sequence>
<accession>A0A2P2PNX1</accession>
<proteinExistence type="predicted"/>
<feature type="chain" id="PRO_5015168201" evidence="1">
    <location>
        <begin position="19"/>
        <end position="49"/>
    </location>
</feature>
<protein>
    <submittedName>
        <fullName evidence="2">Uncharacterized protein</fullName>
    </submittedName>
</protein>